<organism evidence="8 9">
    <name type="scientific">Candidatus Caccovicinus merdipullorum</name>
    <dbReference type="NCBI Taxonomy" id="2840724"/>
    <lineage>
        <taxon>Bacteria</taxon>
        <taxon>Bacillati</taxon>
        <taxon>Bacillota</taxon>
        <taxon>Clostridia</taxon>
        <taxon>Eubacteriales</taxon>
        <taxon>Candidatus Caccovicinus</taxon>
    </lineage>
</organism>
<reference evidence="8" key="1">
    <citation type="submission" date="2020-10" db="EMBL/GenBank/DDBJ databases">
        <authorList>
            <person name="Gilroy R."/>
        </authorList>
    </citation>
    <scope>NUCLEOTIDE SEQUENCE</scope>
    <source>
        <strain evidence="8">CHK123-3438</strain>
    </source>
</reference>
<comment type="caution">
    <text evidence="8">The sequence shown here is derived from an EMBL/GenBank/DDBJ whole genome shotgun (WGS) entry which is preliminary data.</text>
</comment>
<keyword evidence="6" id="KW-0482">Metalloprotease</keyword>
<dbReference type="AlphaFoldDB" id="A0A9D1GJQ6"/>
<gene>
    <name evidence="8" type="ORF">IAB60_08470</name>
</gene>
<dbReference type="PANTHER" id="PTHR30471:SF3">
    <property type="entry name" value="UPF0758 PROTEIN YEES-RELATED"/>
    <property type="match status" value="1"/>
</dbReference>
<dbReference type="InterPro" id="IPR037518">
    <property type="entry name" value="MPN"/>
</dbReference>
<dbReference type="Gene3D" id="3.40.140.10">
    <property type="entry name" value="Cytidine Deaminase, domain 2"/>
    <property type="match status" value="1"/>
</dbReference>
<reference evidence="8" key="2">
    <citation type="journal article" date="2021" name="PeerJ">
        <title>Extensive microbial diversity within the chicken gut microbiome revealed by metagenomics and culture.</title>
        <authorList>
            <person name="Gilroy R."/>
            <person name="Ravi A."/>
            <person name="Getino M."/>
            <person name="Pursley I."/>
            <person name="Horton D.L."/>
            <person name="Alikhan N.F."/>
            <person name="Baker D."/>
            <person name="Gharbi K."/>
            <person name="Hall N."/>
            <person name="Watson M."/>
            <person name="Adriaenssens E.M."/>
            <person name="Foster-Nyarko E."/>
            <person name="Jarju S."/>
            <person name="Secka A."/>
            <person name="Antonio M."/>
            <person name="Oren A."/>
            <person name="Chaudhuri R.R."/>
            <person name="La Ragione R."/>
            <person name="Hildebrand F."/>
            <person name="Pallen M.J."/>
        </authorList>
    </citation>
    <scope>NUCLEOTIDE SEQUENCE</scope>
    <source>
        <strain evidence="8">CHK123-3438</strain>
    </source>
</reference>
<keyword evidence="3" id="KW-0479">Metal-binding</keyword>
<sequence length="172" mass="19100">MRAYTQEEKIQGMMERPIPKKKVGIVHLEMIKESRCLYGMKRISDSKTAAEMVRPLLEKADREMLLVLSLDSKLEPMALEIAAVGGVNSCLVDMKSIFRHAILNNAAYVICFHNHPSGDCEPSTEDRVTAQKMEESGKVLGLPLVDHIIIGAEGSFLSLAEMGILNNRFEVA</sequence>
<evidence type="ECO:0000256" key="1">
    <source>
        <dbReference type="ARBA" id="ARBA00010243"/>
    </source>
</evidence>
<evidence type="ECO:0000313" key="8">
    <source>
        <dbReference type="EMBL" id="HIT42111.1"/>
    </source>
</evidence>
<dbReference type="GO" id="GO:0046872">
    <property type="term" value="F:metal ion binding"/>
    <property type="evidence" value="ECO:0007669"/>
    <property type="project" value="UniProtKB-KW"/>
</dbReference>
<dbReference type="PROSITE" id="PS50249">
    <property type="entry name" value="MPN"/>
    <property type="match status" value="1"/>
</dbReference>
<evidence type="ECO:0000256" key="6">
    <source>
        <dbReference type="ARBA" id="ARBA00023049"/>
    </source>
</evidence>
<dbReference type="InterPro" id="IPR001405">
    <property type="entry name" value="UPF0758"/>
</dbReference>
<proteinExistence type="inferred from homology"/>
<dbReference type="CDD" id="cd08071">
    <property type="entry name" value="MPN_DUF2466"/>
    <property type="match status" value="1"/>
</dbReference>
<dbReference type="PANTHER" id="PTHR30471">
    <property type="entry name" value="DNA REPAIR PROTEIN RADC"/>
    <property type="match status" value="1"/>
</dbReference>
<comment type="similarity">
    <text evidence="1">Belongs to the UPF0758 family.</text>
</comment>
<dbReference type="Proteomes" id="UP000886860">
    <property type="component" value="Unassembled WGS sequence"/>
</dbReference>
<protein>
    <submittedName>
        <fullName evidence="8">JAB domain-containing protein</fullName>
    </submittedName>
</protein>
<dbReference type="PROSITE" id="PS01302">
    <property type="entry name" value="UPF0758"/>
    <property type="match status" value="1"/>
</dbReference>
<dbReference type="InterPro" id="IPR025657">
    <property type="entry name" value="RadC_JAB"/>
</dbReference>
<evidence type="ECO:0000256" key="3">
    <source>
        <dbReference type="ARBA" id="ARBA00022723"/>
    </source>
</evidence>
<evidence type="ECO:0000259" key="7">
    <source>
        <dbReference type="PROSITE" id="PS50249"/>
    </source>
</evidence>
<keyword evidence="4" id="KW-0378">Hydrolase</keyword>
<evidence type="ECO:0000256" key="2">
    <source>
        <dbReference type="ARBA" id="ARBA00022670"/>
    </source>
</evidence>
<accession>A0A9D1GJQ6</accession>
<dbReference type="GO" id="GO:0008237">
    <property type="term" value="F:metallopeptidase activity"/>
    <property type="evidence" value="ECO:0007669"/>
    <property type="project" value="UniProtKB-KW"/>
</dbReference>
<dbReference type="EMBL" id="DVKS01000147">
    <property type="protein sequence ID" value="HIT42111.1"/>
    <property type="molecule type" value="Genomic_DNA"/>
</dbReference>
<feature type="domain" description="MPN" evidence="7">
    <location>
        <begin position="42"/>
        <end position="165"/>
    </location>
</feature>
<dbReference type="SUPFAM" id="SSF102712">
    <property type="entry name" value="JAB1/MPN domain"/>
    <property type="match status" value="1"/>
</dbReference>
<dbReference type="InterPro" id="IPR020891">
    <property type="entry name" value="UPF0758_CS"/>
</dbReference>
<name>A0A9D1GJQ6_9FIRM</name>
<dbReference type="GO" id="GO:0006508">
    <property type="term" value="P:proteolysis"/>
    <property type="evidence" value="ECO:0007669"/>
    <property type="project" value="UniProtKB-KW"/>
</dbReference>
<dbReference type="Pfam" id="PF04002">
    <property type="entry name" value="RadC"/>
    <property type="match status" value="1"/>
</dbReference>
<evidence type="ECO:0000256" key="4">
    <source>
        <dbReference type="ARBA" id="ARBA00022801"/>
    </source>
</evidence>
<keyword evidence="2" id="KW-0645">Protease</keyword>
<evidence type="ECO:0000256" key="5">
    <source>
        <dbReference type="ARBA" id="ARBA00022833"/>
    </source>
</evidence>
<evidence type="ECO:0000313" key="9">
    <source>
        <dbReference type="Proteomes" id="UP000886860"/>
    </source>
</evidence>
<keyword evidence="5" id="KW-0862">Zinc</keyword>